<dbReference type="GO" id="GO:0008273">
    <property type="term" value="F:calcium, potassium:sodium antiporter activity"/>
    <property type="evidence" value="ECO:0007669"/>
    <property type="project" value="TreeGrafter"/>
</dbReference>
<feature type="transmembrane region" description="Helical" evidence="5">
    <location>
        <begin position="129"/>
        <end position="147"/>
    </location>
</feature>
<comment type="caution">
    <text evidence="7">The sequence shown here is derived from an EMBL/GenBank/DDBJ whole genome shotgun (WGS) entry which is preliminary data.</text>
</comment>
<dbReference type="PANTHER" id="PTHR10846">
    <property type="entry name" value="SODIUM/POTASSIUM/CALCIUM EXCHANGER"/>
    <property type="match status" value="1"/>
</dbReference>
<feature type="domain" description="Sodium/calcium exchanger membrane region" evidence="6">
    <location>
        <begin position="5"/>
        <end position="144"/>
    </location>
</feature>
<feature type="transmembrane region" description="Helical" evidence="5">
    <location>
        <begin position="216"/>
        <end position="238"/>
    </location>
</feature>
<feature type="transmembrane region" description="Helical" evidence="5">
    <location>
        <begin position="278"/>
        <end position="296"/>
    </location>
</feature>
<dbReference type="RefSeq" id="WP_153819742.1">
    <property type="nucleotide sequence ID" value="NZ_WJIE01000003.1"/>
</dbReference>
<feature type="transmembrane region" description="Helical" evidence="5">
    <location>
        <begin position="250"/>
        <end position="272"/>
    </location>
</feature>
<evidence type="ECO:0000256" key="3">
    <source>
        <dbReference type="ARBA" id="ARBA00022989"/>
    </source>
</evidence>
<evidence type="ECO:0000256" key="2">
    <source>
        <dbReference type="ARBA" id="ARBA00022692"/>
    </source>
</evidence>
<accession>A0A6N7PLI5</accession>
<gene>
    <name evidence="7" type="ORF">GF068_13485</name>
</gene>
<dbReference type="Proteomes" id="UP000440224">
    <property type="component" value="Unassembled WGS sequence"/>
</dbReference>
<organism evidence="7 8">
    <name type="scientific">Polyangium spumosum</name>
    <dbReference type="NCBI Taxonomy" id="889282"/>
    <lineage>
        <taxon>Bacteria</taxon>
        <taxon>Pseudomonadati</taxon>
        <taxon>Myxococcota</taxon>
        <taxon>Polyangia</taxon>
        <taxon>Polyangiales</taxon>
        <taxon>Polyangiaceae</taxon>
        <taxon>Polyangium</taxon>
    </lineage>
</organism>
<feature type="transmembrane region" description="Helical" evidence="5">
    <location>
        <begin position="6"/>
        <end position="31"/>
    </location>
</feature>
<keyword evidence="4 5" id="KW-0472">Membrane</keyword>
<protein>
    <submittedName>
        <fullName evidence="7">Calcium/sodium antiporter</fullName>
    </submittedName>
</protein>
<dbReference type="Gene3D" id="1.20.1420.30">
    <property type="entry name" value="NCX, central ion-binding region"/>
    <property type="match status" value="1"/>
</dbReference>
<dbReference type="NCBIfam" id="TIGR00367">
    <property type="entry name" value="calcium/sodium antiporter"/>
    <property type="match status" value="1"/>
</dbReference>
<dbReference type="OrthoDB" id="9794225at2"/>
<feature type="transmembrane region" description="Helical" evidence="5">
    <location>
        <begin position="308"/>
        <end position="324"/>
    </location>
</feature>
<keyword evidence="8" id="KW-1185">Reference proteome</keyword>
<evidence type="ECO:0000256" key="1">
    <source>
        <dbReference type="ARBA" id="ARBA00004141"/>
    </source>
</evidence>
<dbReference type="InterPro" id="IPR004837">
    <property type="entry name" value="NaCa_Exmemb"/>
</dbReference>
<dbReference type="Pfam" id="PF01699">
    <property type="entry name" value="Na_Ca_ex"/>
    <property type="match status" value="2"/>
</dbReference>
<dbReference type="GO" id="GO:0005262">
    <property type="term" value="F:calcium channel activity"/>
    <property type="evidence" value="ECO:0007669"/>
    <property type="project" value="TreeGrafter"/>
</dbReference>
<evidence type="ECO:0000313" key="7">
    <source>
        <dbReference type="EMBL" id="MRG92933.1"/>
    </source>
</evidence>
<dbReference type="InterPro" id="IPR004481">
    <property type="entry name" value="K/Na/Ca-exchanger"/>
</dbReference>
<dbReference type="GO" id="GO:0006874">
    <property type="term" value="P:intracellular calcium ion homeostasis"/>
    <property type="evidence" value="ECO:0007669"/>
    <property type="project" value="TreeGrafter"/>
</dbReference>
<comment type="subcellular location">
    <subcellularLocation>
        <location evidence="1">Membrane</location>
        <topology evidence="1">Multi-pass membrane protein</topology>
    </subcellularLocation>
</comment>
<feature type="transmembrane region" description="Helical" evidence="5">
    <location>
        <begin position="178"/>
        <end position="196"/>
    </location>
</feature>
<reference evidence="7 8" key="1">
    <citation type="submission" date="2019-10" db="EMBL/GenBank/DDBJ databases">
        <title>A soil myxobacterium in the family Polyangiaceae.</title>
        <authorList>
            <person name="Li Y."/>
            <person name="Wang J."/>
        </authorList>
    </citation>
    <scope>NUCLEOTIDE SEQUENCE [LARGE SCALE GENOMIC DNA]</scope>
    <source>
        <strain evidence="7 8">DSM 14734</strain>
    </source>
</reference>
<dbReference type="InterPro" id="IPR044880">
    <property type="entry name" value="NCX_ion-bd_dom_sf"/>
</dbReference>
<keyword evidence="2 5" id="KW-0812">Transmembrane</keyword>
<keyword evidence="3 5" id="KW-1133">Transmembrane helix</keyword>
<evidence type="ECO:0000259" key="6">
    <source>
        <dbReference type="Pfam" id="PF01699"/>
    </source>
</evidence>
<dbReference type="EMBL" id="WJIE01000003">
    <property type="protein sequence ID" value="MRG92933.1"/>
    <property type="molecule type" value="Genomic_DNA"/>
</dbReference>
<dbReference type="AlphaFoldDB" id="A0A6N7PLI5"/>
<evidence type="ECO:0000256" key="4">
    <source>
        <dbReference type="ARBA" id="ARBA00023136"/>
    </source>
</evidence>
<feature type="transmembrane region" description="Helical" evidence="5">
    <location>
        <begin position="74"/>
        <end position="93"/>
    </location>
</feature>
<dbReference type="PANTHER" id="PTHR10846:SF8">
    <property type="entry name" value="INNER MEMBRANE PROTEIN YRBG"/>
    <property type="match status" value="1"/>
</dbReference>
<evidence type="ECO:0000256" key="5">
    <source>
        <dbReference type="SAM" id="Phobius"/>
    </source>
</evidence>
<feature type="transmembrane region" description="Helical" evidence="5">
    <location>
        <begin position="38"/>
        <end position="62"/>
    </location>
</feature>
<proteinExistence type="predicted"/>
<evidence type="ECO:0000313" key="8">
    <source>
        <dbReference type="Proteomes" id="UP000440224"/>
    </source>
</evidence>
<dbReference type="GO" id="GO:0005886">
    <property type="term" value="C:plasma membrane"/>
    <property type="evidence" value="ECO:0007669"/>
    <property type="project" value="TreeGrafter"/>
</dbReference>
<sequence length="325" mass="32818">MTNPWIQLAGGGVLLYFGAEWFVGGASALALALRVPQILVGLTVVAYGTSAPEVIVGVQAAIDQHGEVALGNVIGSNIVNIGLILGVAALIRPARVDGSLRQRELPMFVASALLVPLLLLDGAVRTWEAAGLLLVALVYTGWMIRAARSASIVAEARADTLATERAADEAGAPKPGGALRAAATAAVGLLVLLVGGDIFVDGSVAVARALGMSDRLVGLTIVAVGTSLPELVTAVIAARRGASDIAIGNVVGSNIFNTFLCLGAAALAGPVAAPLGTLGMDLAGLLVMTALGAVFIRSERTISRLEGAFAVGLYVAFTVVTVLRG</sequence>
<name>A0A6N7PLI5_9BACT</name>
<feature type="domain" description="Sodium/calcium exchanger membrane region" evidence="6">
    <location>
        <begin position="182"/>
        <end position="321"/>
    </location>
</feature>